<evidence type="ECO:0000256" key="2">
    <source>
        <dbReference type="ARBA" id="ARBA00022670"/>
    </source>
</evidence>
<keyword evidence="5" id="KW-0862">Zinc</keyword>
<dbReference type="PANTHER" id="PTHR11733:SF240">
    <property type="entry name" value="GH14155P-RELATED"/>
    <property type="match status" value="1"/>
</dbReference>
<dbReference type="InterPro" id="IPR024079">
    <property type="entry name" value="MetalloPept_cat_dom_sf"/>
</dbReference>
<dbReference type="GO" id="GO:0016485">
    <property type="term" value="P:protein processing"/>
    <property type="evidence" value="ECO:0007669"/>
    <property type="project" value="TreeGrafter"/>
</dbReference>
<dbReference type="Proteomes" id="UP000748756">
    <property type="component" value="Unassembled WGS sequence"/>
</dbReference>
<dbReference type="PANTHER" id="PTHR11733">
    <property type="entry name" value="ZINC METALLOPROTEASE FAMILY M13 NEPRILYSIN-RELATED"/>
    <property type="match status" value="1"/>
</dbReference>
<dbReference type="OrthoDB" id="6475849at2759"/>
<accession>A0A9P5RSH3</accession>
<dbReference type="GO" id="GO:0005886">
    <property type="term" value="C:plasma membrane"/>
    <property type="evidence" value="ECO:0007669"/>
    <property type="project" value="TreeGrafter"/>
</dbReference>
<dbReference type="Pfam" id="PF05649">
    <property type="entry name" value="Peptidase_M13_N"/>
    <property type="match status" value="1"/>
</dbReference>
<dbReference type="GO" id="GO:0004222">
    <property type="term" value="F:metalloendopeptidase activity"/>
    <property type="evidence" value="ECO:0007669"/>
    <property type="project" value="InterPro"/>
</dbReference>
<keyword evidence="10" id="KW-1185">Reference proteome</keyword>
<evidence type="ECO:0000313" key="9">
    <source>
        <dbReference type="EMBL" id="KAF9139534.1"/>
    </source>
</evidence>
<evidence type="ECO:0000256" key="1">
    <source>
        <dbReference type="ARBA" id="ARBA00001947"/>
    </source>
</evidence>
<dbReference type="InterPro" id="IPR000718">
    <property type="entry name" value="Peptidase_M13"/>
</dbReference>
<keyword evidence="4" id="KW-0378">Hydrolase</keyword>
<comment type="caution">
    <text evidence="9">The sequence shown here is derived from an EMBL/GenBank/DDBJ whole genome shotgun (WGS) entry which is preliminary data.</text>
</comment>
<evidence type="ECO:0000259" key="8">
    <source>
        <dbReference type="Pfam" id="PF05649"/>
    </source>
</evidence>
<keyword evidence="2" id="KW-0645">Protease</keyword>
<protein>
    <submittedName>
        <fullName evidence="9">Uncharacterized protein</fullName>
    </submittedName>
</protein>
<evidence type="ECO:0000256" key="5">
    <source>
        <dbReference type="ARBA" id="ARBA00022833"/>
    </source>
</evidence>
<dbReference type="InterPro" id="IPR042089">
    <property type="entry name" value="Peptidase_M13_dom_2"/>
</dbReference>
<dbReference type="Pfam" id="PF01431">
    <property type="entry name" value="Peptidase_M13"/>
    <property type="match status" value="1"/>
</dbReference>
<proteinExistence type="predicted"/>
<dbReference type="InterPro" id="IPR008753">
    <property type="entry name" value="Peptidase_M13_N"/>
</dbReference>
<dbReference type="PROSITE" id="PS51885">
    <property type="entry name" value="NEPRILYSIN"/>
    <property type="match status" value="1"/>
</dbReference>
<organism evidence="9 10">
    <name type="scientific">Linnemannia schmuckeri</name>
    <dbReference type="NCBI Taxonomy" id="64567"/>
    <lineage>
        <taxon>Eukaryota</taxon>
        <taxon>Fungi</taxon>
        <taxon>Fungi incertae sedis</taxon>
        <taxon>Mucoromycota</taxon>
        <taxon>Mortierellomycotina</taxon>
        <taxon>Mortierellomycetes</taxon>
        <taxon>Mortierellales</taxon>
        <taxon>Mortierellaceae</taxon>
        <taxon>Linnemannia</taxon>
    </lineage>
</organism>
<comment type="cofactor">
    <cofactor evidence="1">
        <name>Zn(2+)</name>
        <dbReference type="ChEBI" id="CHEBI:29105"/>
    </cofactor>
</comment>
<gene>
    <name evidence="9" type="ORF">BG015_001985</name>
</gene>
<dbReference type="Gene3D" id="1.10.1380.10">
    <property type="entry name" value="Neutral endopeptidase , domain2"/>
    <property type="match status" value="1"/>
</dbReference>
<evidence type="ECO:0000313" key="10">
    <source>
        <dbReference type="Proteomes" id="UP000748756"/>
    </source>
</evidence>
<evidence type="ECO:0000256" key="4">
    <source>
        <dbReference type="ARBA" id="ARBA00022801"/>
    </source>
</evidence>
<feature type="domain" description="Peptidase M13 C-terminal" evidence="7">
    <location>
        <begin position="479"/>
        <end position="598"/>
    </location>
</feature>
<evidence type="ECO:0000256" key="6">
    <source>
        <dbReference type="ARBA" id="ARBA00023049"/>
    </source>
</evidence>
<reference evidence="9" key="1">
    <citation type="journal article" date="2020" name="Fungal Divers.">
        <title>Resolving the Mortierellaceae phylogeny through synthesis of multi-gene phylogenetics and phylogenomics.</title>
        <authorList>
            <person name="Vandepol N."/>
            <person name="Liber J."/>
            <person name="Desiro A."/>
            <person name="Na H."/>
            <person name="Kennedy M."/>
            <person name="Barry K."/>
            <person name="Grigoriev I.V."/>
            <person name="Miller A.N."/>
            <person name="O'Donnell K."/>
            <person name="Stajich J.E."/>
            <person name="Bonito G."/>
        </authorList>
    </citation>
    <scope>NUCLEOTIDE SEQUENCE</scope>
    <source>
        <strain evidence="9">NRRL 6426</strain>
    </source>
</reference>
<dbReference type="AlphaFoldDB" id="A0A9P5RSH3"/>
<dbReference type="GO" id="GO:0046872">
    <property type="term" value="F:metal ion binding"/>
    <property type="evidence" value="ECO:0007669"/>
    <property type="project" value="UniProtKB-KW"/>
</dbReference>
<dbReference type="EMBL" id="JAAAUQ010001379">
    <property type="protein sequence ID" value="KAF9139534.1"/>
    <property type="molecule type" value="Genomic_DNA"/>
</dbReference>
<dbReference type="CDD" id="cd08662">
    <property type="entry name" value="M13"/>
    <property type="match status" value="1"/>
</dbReference>
<name>A0A9P5RSH3_9FUNG</name>
<keyword evidence="3" id="KW-0479">Metal-binding</keyword>
<feature type="domain" description="Peptidase M13 N-terminal" evidence="8">
    <location>
        <begin position="7"/>
        <end position="415"/>
    </location>
</feature>
<dbReference type="PRINTS" id="PR00786">
    <property type="entry name" value="NEPRILYSIN"/>
</dbReference>
<keyword evidence="6" id="KW-0482">Metalloprotease</keyword>
<dbReference type="Gene3D" id="3.40.390.10">
    <property type="entry name" value="Collagenase (Catalytic Domain)"/>
    <property type="match status" value="1"/>
</dbReference>
<dbReference type="InterPro" id="IPR018497">
    <property type="entry name" value="Peptidase_M13_C"/>
</dbReference>
<evidence type="ECO:0000259" key="7">
    <source>
        <dbReference type="Pfam" id="PF01431"/>
    </source>
</evidence>
<dbReference type="SUPFAM" id="SSF55486">
    <property type="entry name" value="Metalloproteases ('zincins'), catalytic domain"/>
    <property type="match status" value="1"/>
</dbReference>
<sequence length="599" mass="66559">MDPTADPCQDFHQFTCGGYYAKRQQPTDISSISPAKTLKEINDLILLSIVDAPLDRIPKADPGDVAAQNNINKIKDFFSSCMDEAAILEAGRKPLVDEIQKIKLFLSASDSPPDKSTLSKMLALVTKYGFEYPSFIQLRVDSHPTKPSENVLIVNENGLGLREVEDYQDGERLQNYIETTATMFQIVWGYEDVATRALPLAPSNAGQGWLDIAKEVVGFEMQLAGIKTPWSDLLDRAKTNNPCTTEELSALTPSSIDWSLLLQKALPSGLDASPPVIVRSPTYLTKLDALLQKTPAKTLQHYFSWIVIRNLAKHLGEPYKKYLTDFKGIASTVLPGTTNRMSVCLKSVNTNLGHITTHYFVEKTFGTQNRDQIVAIIDSIIDGYEYNFRSTKWPDQITRKGAIKKLKAIVKLVGYTTDNPNDGSSTSLDKYYRDFTVAANDYFGNQVRHSIWSTAKAFSQLPLPRVRGSTMAGPPQEVNAYYKARENSISIMAGMLHMQYFHAENPEYVNYGAIGTIGGHEIGHAFDNNGRLSDSTGGNTKWWTDATTQMFEEKTQCLVRQYGAFTVQGPDGEDLHVNGENTLPENIADNTGAKMAFRT</sequence>
<evidence type="ECO:0000256" key="3">
    <source>
        <dbReference type="ARBA" id="ARBA00022723"/>
    </source>
</evidence>